<dbReference type="Proteomes" id="UP000253689">
    <property type="component" value="Chromosome"/>
</dbReference>
<accession>A0A345DQZ2</accession>
<proteinExistence type="predicted"/>
<name>A0A345DQZ2_9MOLU</name>
<protein>
    <submittedName>
        <fullName evidence="1">Uncharacterized protein</fullName>
    </submittedName>
</protein>
<evidence type="ECO:0000313" key="2">
    <source>
        <dbReference type="Proteomes" id="UP000253689"/>
    </source>
</evidence>
<dbReference type="KEGG" id="sphh:SDAV_001680"/>
<reference evidence="2" key="1">
    <citation type="submission" date="2018-07" db="EMBL/GenBank/DDBJ databases">
        <title>Complete Genome Sequence of Spiroplasma phoeniceum.</title>
        <authorList>
            <person name="Davis R.E."/>
            <person name="Shao J.Y."/>
            <person name="Zhao Y."/>
            <person name="Silver A."/>
            <person name="Stump z."/>
            <person name="Gasparich G."/>
        </authorList>
    </citation>
    <scope>NUCLEOTIDE SEQUENCE [LARGE SCALE GENOMIC DNA]</scope>
    <source>
        <strain evidence="2">P40</strain>
    </source>
</reference>
<dbReference type="AlphaFoldDB" id="A0A345DQZ2"/>
<gene>
    <name evidence="1" type="ORF">SDAV_001680</name>
</gene>
<sequence>MFVNITEWGILVSTNFTEYYNQLMAEVTLITNVEKISDTKKDWLYTLLKNLKTFNTKQIKLQQHEGLIYQIMRVINHSKEFIHNRISNALNEYRKLYRQHFKVNLNMRQKNLRTFEYCEKQLQSNYGNKLKILRESIINYYYLNYLKDKIEETLKIISLSARTL</sequence>
<evidence type="ECO:0000313" key="1">
    <source>
        <dbReference type="EMBL" id="AXF96633.1"/>
    </source>
</evidence>
<dbReference type="EMBL" id="CP031088">
    <property type="protein sequence ID" value="AXF96633.1"/>
    <property type="molecule type" value="Genomic_DNA"/>
</dbReference>
<keyword evidence="2" id="KW-1185">Reference proteome</keyword>
<organism evidence="1 2">
    <name type="scientific">Spiroplasma phoeniceum P40</name>
    <dbReference type="NCBI Taxonomy" id="1276259"/>
    <lineage>
        <taxon>Bacteria</taxon>
        <taxon>Bacillati</taxon>
        <taxon>Mycoplasmatota</taxon>
        <taxon>Mollicutes</taxon>
        <taxon>Entomoplasmatales</taxon>
        <taxon>Spiroplasmataceae</taxon>
        <taxon>Spiroplasma</taxon>
    </lineage>
</organism>